<protein>
    <submittedName>
        <fullName evidence="1">DUF3231 family protein</fullName>
    </submittedName>
</protein>
<dbReference type="EMBL" id="JBJURJ010000007">
    <property type="protein sequence ID" value="MFM9329216.1"/>
    <property type="molecule type" value="Genomic_DNA"/>
</dbReference>
<keyword evidence="2" id="KW-1185">Reference proteome</keyword>
<reference evidence="1" key="1">
    <citation type="submission" date="2024-12" db="EMBL/GenBank/DDBJ databases">
        <authorList>
            <person name="Wu N."/>
        </authorList>
    </citation>
    <scope>NUCLEOTIDE SEQUENCE</scope>
    <source>
        <strain evidence="1">P15</strain>
    </source>
</reference>
<sequence length="334" mass="37614">MDRIPLPKLTAAEISNIWASYMTDSMSICGMRYFLAHLKDDRIRAIVEFALGLAQNHVTKLAEILRLEGYPLPAGFNDQDVNLEAPPLFSDNLILMYIGHMAKLGLSSYTLTLTTSVRKDVVDYYTEAITTSMELHNRSQMLGLEMGIYVRPPVIPIPDQIEFVHDKAFLGTVLGHKRPLLGLEINHLFHNLKRNALGKALILGFCQVAKSDDVKKFFEKGIRLSQKQIDIFTKALQEDSQPAPMLWDAEISPSVVSPFSEKLMMFHVSALIASAIGQYGASISGSPRKDLVLDYTRLAAEIMQYAEEGTQIMIRRGWMEYPPQSVDRRKLTHT</sequence>
<evidence type="ECO:0000313" key="2">
    <source>
        <dbReference type="Proteomes" id="UP001631969"/>
    </source>
</evidence>
<comment type="caution">
    <text evidence="1">The sequence shown here is derived from an EMBL/GenBank/DDBJ whole genome shotgun (WGS) entry which is preliminary data.</text>
</comment>
<name>A0ACC7NYR8_9BACL</name>
<gene>
    <name evidence="1" type="ORF">ACI1P1_13050</name>
</gene>
<proteinExistence type="predicted"/>
<organism evidence="1 2">
    <name type="scientific">Paenibacillus mesotrionivorans</name>
    <dbReference type="NCBI Taxonomy" id="3160968"/>
    <lineage>
        <taxon>Bacteria</taxon>
        <taxon>Bacillati</taxon>
        <taxon>Bacillota</taxon>
        <taxon>Bacilli</taxon>
        <taxon>Bacillales</taxon>
        <taxon>Paenibacillaceae</taxon>
        <taxon>Paenibacillus</taxon>
    </lineage>
</organism>
<dbReference type="Proteomes" id="UP001631969">
    <property type="component" value="Unassembled WGS sequence"/>
</dbReference>
<accession>A0ACC7NYR8</accession>
<evidence type="ECO:0000313" key="1">
    <source>
        <dbReference type="EMBL" id="MFM9329216.1"/>
    </source>
</evidence>